<sequence length="194" mass="21092">MLVYASSFSSGSHGGTTRVSLTSIPCRTISLPRRLLSIHGVHTCEVSTTVLPPSSSFAHTCLSPALHTYVLHALLNHHALVEPRLRSTYPLTHRHVVLPLLPVHPHLHGHGSSSSGRLKVLGTLEWPGEMDEEGMGERIFLGDDEDVGKNATRMSVSAPTAQRMPVIASIHPLLLRSPSFLSLILDTRFPALRA</sequence>
<evidence type="ECO:0000313" key="2">
    <source>
        <dbReference type="Proteomes" id="UP000076154"/>
    </source>
</evidence>
<accession>A0A369J0J1</accession>
<dbReference type="Proteomes" id="UP000076154">
    <property type="component" value="Unassembled WGS sequence"/>
</dbReference>
<dbReference type="EMBL" id="LUEZ02000158">
    <property type="protein sequence ID" value="RDB15529.1"/>
    <property type="molecule type" value="Genomic_DNA"/>
</dbReference>
<keyword evidence="2" id="KW-1185">Reference proteome</keyword>
<protein>
    <submittedName>
        <fullName evidence="1">Uncharacterized protein</fullName>
    </submittedName>
</protein>
<reference evidence="1" key="1">
    <citation type="submission" date="2018-04" db="EMBL/GenBank/DDBJ databases">
        <title>Whole genome sequencing of Hypsizygus marmoreus.</title>
        <authorList>
            <person name="Choi I.-G."/>
            <person name="Min B."/>
            <person name="Kim J.-G."/>
            <person name="Kim S."/>
            <person name="Oh Y.-L."/>
            <person name="Kong W.-S."/>
            <person name="Park H."/>
            <person name="Jeong J."/>
            <person name="Song E.-S."/>
        </authorList>
    </citation>
    <scope>NUCLEOTIDE SEQUENCE [LARGE SCALE GENOMIC DNA]</scope>
    <source>
        <strain evidence="1">51987-8</strain>
    </source>
</reference>
<proteinExistence type="predicted"/>
<organism evidence="1 2">
    <name type="scientific">Hypsizygus marmoreus</name>
    <name type="common">White beech mushroom</name>
    <name type="synonym">Agaricus marmoreus</name>
    <dbReference type="NCBI Taxonomy" id="39966"/>
    <lineage>
        <taxon>Eukaryota</taxon>
        <taxon>Fungi</taxon>
        <taxon>Dikarya</taxon>
        <taxon>Basidiomycota</taxon>
        <taxon>Agaricomycotina</taxon>
        <taxon>Agaricomycetes</taxon>
        <taxon>Agaricomycetidae</taxon>
        <taxon>Agaricales</taxon>
        <taxon>Tricholomatineae</taxon>
        <taxon>Lyophyllaceae</taxon>
        <taxon>Hypsizygus</taxon>
    </lineage>
</organism>
<dbReference type="InParanoid" id="A0A369J0J1"/>
<dbReference type="AlphaFoldDB" id="A0A369J0J1"/>
<comment type="caution">
    <text evidence="1">The sequence shown here is derived from an EMBL/GenBank/DDBJ whole genome shotgun (WGS) entry which is preliminary data.</text>
</comment>
<name>A0A369J0J1_HYPMA</name>
<gene>
    <name evidence="1" type="ORF">Hypma_004261</name>
</gene>
<evidence type="ECO:0000313" key="1">
    <source>
        <dbReference type="EMBL" id="RDB15529.1"/>
    </source>
</evidence>